<dbReference type="HOGENOM" id="CLU_072296_0_0_4"/>
<dbReference type="Proteomes" id="UP000000366">
    <property type="component" value="Plasmid RPME01"/>
</dbReference>
<dbReference type="EMBL" id="CP000556">
    <property type="protein sequence ID" value="ABM97300.1"/>
    <property type="molecule type" value="Genomic_DNA"/>
</dbReference>
<accession>A2SP11</accession>
<evidence type="ECO:0000259" key="2">
    <source>
        <dbReference type="Pfam" id="PF23213"/>
    </source>
</evidence>
<dbReference type="RefSeq" id="WP_011831853.1">
    <property type="nucleotide sequence ID" value="NC_008826.1"/>
</dbReference>
<proteinExistence type="predicted"/>
<evidence type="ECO:0008006" key="5">
    <source>
        <dbReference type="Google" id="ProtNLM"/>
    </source>
</evidence>
<feature type="domain" description="DUF7065" evidence="2">
    <location>
        <begin position="152"/>
        <end position="188"/>
    </location>
</feature>
<dbReference type="KEGG" id="mpt:Mpe_B0530"/>
<feature type="domain" description="DUF7064" evidence="1">
    <location>
        <begin position="192"/>
        <end position="307"/>
    </location>
</feature>
<organism evidence="3 4">
    <name type="scientific">Methylibium petroleiphilum (strain ATCC BAA-1232 / LMG 22953 / PM1)</name>
    <dbReference type="NCBI Taxonomy" id="420662"/>
    <lineage>
        <taxon>Bacteria</taxon>
        <taxon>Pseudomonadati</taxon>
        <taxon>Pseudomonadota</taxon>
        <taxon>Betaproteobacteria</taxon>
        <taxon>Burkholderiales</taxon>
        <taxon>Sphaerotilaceae</taxon>
        <taxon>Methylibium</taxon>
    </lineage>
</organism>
<geneLocation type="plasmid" evidence="3 4">
    <name>RPME01</name>
</geneLocation>
<dbReference type="eggNOG" id="ENOG502Z9BX">
    <property type="taxonomic scope" value="Bacteria"/>
</dbReference>
<keyword evidence="3" id="KW-0614">Plasmid</keyword>
<dbReference type="InterPro" id="IPR055492">
    <property type="entry name" value="DUF7064"/>
</dbReference>
<evidence type="ECO:0000313" key="3">
    <source>
        <dbReference type="EMBL" id="ABM97300.1"/>
    </source>
</evidence>
<dbReference type="SUPFAM" id="SSF159245">
    <property type="entry name" value="AttH-like"/>
    <property type="match status" value="1"/>
</dbReference>
<reference evidence="3 4" key="1">
    <citation type="journal article" date="2007" name="J. Bacteriol.">
        <title>Whole-genome analysis of the methyl tert-butyl ether-degrading beta-proteobacterium Methylibium petroleiphilum PM1.</title>
        <authorList>
            <person name="Kane S.R."/>
            <person name="Chakicherla A.Y."/>
            <person name="Chain P.S.G."/>
            <person name="Schmidt R."/>
            <person name="Shin M.W."/>
            <person name="Legler T.C."/>
            <person name="Scow K.M."/>
            <person name="Larimer F.W."/>
            <person name="Lucas S.M."/>
            <person name="Richardson P.M."/>
            <person name="Hristova K.R."/>
        </authorList>
    </citation>
    <scope>NUCLEOTIDE SEQUENCE [LARGE SCALE GENOMIC DNA]</scope>
    <source>
        <strain evidence="4">ATCC BAA-1232 / LMG 22953 / PM1</strain>
        <plasmid evidence="3 4">RPME01</plasmid>
    </source>
</reference>
<sequence length="334" mass="37461">MIRDDDADFHAPDPTHPTWAETNYFGFYNAEEHLNVGVYALFRPNLGTVTTSVCMNSRRTVTQWEADFCDMRSAVPIPQPRNLRDYALSSGLHVRCLAPNRQWQIDYDDGHGTRIDVRYEALMPAFDIHDPAMDPMCASASQEGKFAWGTAYNGHFDQTGAFKGSVTVRGRTVPIDCVSTMDHSWGPRPERGAPAMSWLHAHFSKDLAIHAILGFDPAQDNGRELWLAHGYVLERGKVFGLKAGTGQTLRKQERYPESIALRLTDSTNRVWELNGRAVTTMPWVYVPNSIGFNTLSEWTCGTQRGWGEVMDFIELPVLNTLNSAPATLRASKPL</sequence>
<protein>
    <recommendedName>
        <fullName evidence="5">AttH domain-containing protein</fullName>
    </recommendedName>
</protein>
<keyword evidence="4" id="KW-1185">Reference proteome</keyword>
<name>A2SP11_METPP</name>
<dbReference type="Pfam" id="PF23212">
    <property type="entry name" value="DUF7064"/>
    <property type="match status" value="1"/>
</dbReference>
<gene>
    <name evidence="3" type="ordered locus">Mpe_B0530</name>
</gene>
<evidence type="ECO:0000259" key="1">
    <source>
        <dbReference type="Pfam" id="PF23212"/>
    </source>
</evidence>
<evidence type="ECO:0000313" key="4">
    <source>
        <dbReference type="Proteomes" id="UP000000366"/>
    </source>
</evidence>
<dbReference type="InterPro" id="IPR055493">
    <property type="entry name" value="DUF7065"/>
</dbReference>
<dbReference type="Pfam" id="PF23213">
    <property type="entry name" value="DUF7065"/>
    <property type="match status" value="1"/>
</dbReference>
<dbReference type="AlphaFoldDB" id="A2SP11"/>